<comment type="caution">
    <text evidence="1">The sequence shown here is derived from an EMBL/GenBank/DDBJ whole genome shotgun (WGS) entry which is preliminary data.</text>
</comment>
<dbReference type="OrthoDB" id="2308381at2"/>
<accession>A0A0R1HHW7</accession>
<evidence type="ECO:0000313" key="1">
    <source>
        <dbReference type="EMBL" id="KRK45903.1"/>
    </source>
</evidence>
<organism evidence="1 2">
    <name type="scientific">Dellaglioa algida DSM 15638</name>
    <dbReference type="NCBI Taxonomy" id="1423719"/>
    <lineage>
        <taxon>Bacteria</taxon>
        <taxon>Bacillati</taxon>
        <taxon>Bacillota</taxon>
        <taxon>Bacilli</taxon>
        <taxon>Lactobacillales</taxon>
        <taxon>Lactobacillaceae</taxon>
        <taxon>Dellaglioa</taxon>
    </lineage>
</organism>
<gene>
    <name evidence="1" type="ORF">FC66_GL001134</name>
</gene>
<dbReference type="GeneID" id="83548055"/>
<dbReference type="AlphaFoldDB" id="A0A0R1HHW7"/>
<dbReference type="Proteomes" id="UP000051450">
    <property type="component" value="Unassembled WGS sequence"/>
</dbReference>
<dbReference type="Gene3D" id="3.30.1490.390">
    <property type="match status" value="1"/>
</dbReference>
<dbReference type="RefSeq" id="WP_112251185.1">
    <property type="nucleotide sequence ID" value="NZ_AZDI01000004.1"/>
</dbReference>
<keyword evidence="2" id="KW-1185">Reference proteome</keyword>
<dbReference type="STRING" id="1423719.FC66_GL001134"/>
<proteinExistence type="predicted"/>
<dbReference type="PATRIC" id="fig|1423719.4.peg.1155"/>
<reference evidence="1 2" key="1">
    <citation type="journal article" date="2015" name="Genome Announc.">
        <title>Expanding the biotechnology potential of lactobacilli through comparative genomics of 213 strains and associated genera.</title>
        <authorList>
            <person name="Sun Z."/>
            <person name="Harris H.M."/>
            <person name="McCann A."/>
            <person name="Guo C."/>
            <person name="Argimon S."/>
            <person name="Zhang W."/>
            <person name="Yang X."/>
            <person name="Jeffery I.B."/>
            <person name="Cooney J.C."/>
            <person name="Kagawa T.F."/>
            <person name="Liu W."/>
            <person name="Song Y."/>
            <person name="Salvetti E."/>
            <person name="Wrobel A."/>
            <person name="Rasinkangas P."/>
            <person name="Parkhill J."/>
            <person name="Rea M.C."/>
            <person name="O'Sullivan O."/>
            <person name="Ritari J."/>
            <person name="Douillard F.P."/>
            <person name="Paul Ross R."/>
            <person name="Yang R."/>
            <person name="Briner A.E."/>
            <person name="Felis G.E."/>
            <person name="de Vos W.M."/>
            <person name="Barrangou R."/>
            <person name="Klaenhammer T.R."/>
            <person name="Caufield P.W."/>
            <person name="Cui Y."/>
            <person name="Zhang H."/>
            <person name="O'Toole P.W."/>
        </authorList>
    </citation>
    <scope>NUCLEOTIDE SEQUENCE [LARGE SCALE GENOMIC DNA]</scope>
    <source>
        <strain evidence="1 2">DSM 15638</strain>
    </source>
</reference>
<name>A0A0R1HHW7_9LACO</name>
<dbReference type="EMBL" id="AZDI01000004">
    <property type="protein sequence ID" value="KRK45903.1"/>
    <property type="molecule type" value="Genomic_DNA"/>
</dbReference>
<protein>
    <submittedName>
        <fullName evidence="1">Uncharacterized protein</fullName>
    </submittedName>
</protein>
<sequence length="67" mass="7684">MLVINYVHGKELQATYKTAAAFVAMMELEVPEFEDYYEITKVTEDGKEIDISDKTMGGLFNYLLARK</sequence>
<evidence type="ECO:0000313" key="2">
    <source>
        <dbReference type="Proteomes" id="UP000051450"/>
    </source>
</evidence>